<dbReference type="AlphaFoldDB" id="A0AAN9P4Z6"/>
<dbReference type="PANTHER" id="PTHR48047:SF229">
    <property type="entry name" value="UDP-GLYCOSYLTRANSFERASE 73C3-RELATED"/>
    <property type="match status" value="1"/>
</dbReference>
<evidence type="ECO:0000256" key="1">
    <source>
        <dbReference type="ARBA" id="ARBA00009995"/>
    </source>
</evidence>
<evidence type="ECO:0000256" key="3">
    <source>
        <dbReference type="ARBA" id="ARBA00022679"/>
    </source>
</evidence>
<dbReference type="GO" id="GO:0035251">
    <property type="term" value="F:UDP-glucosyltransferase activity"/>
    <property type="evidence" value="ECO:0007669"/>
    <property type="project" value="TreeGrafter"/>
</dbReference>
<comment type="caution">
    <text evidence="5">The sequence shown here is derived from an EMBL/GenBank/DDBJ whole genome shotgun (WGS) entry which is preliminary data.</text>
</comment>
<evidence type="ECO:0000313" key="6">
    <source>
        <dbReference type="Proteomes" id="UP001359559"/>
    </source>
</evidence>
<keyword evidence="3" id="KW-0808">Transferase</keyword>
<reference evidence="5 6" key="1">
    <citation type="submission" date="2024-01" db="EMBL/GenBank/DDBJ databases">
        <title>The genomes of 5 underutilized Papilionoideae crops provide insights into root nodulation and disease resistance.</title>
        <authorList>
            <person name="Yuan L."/>
        </authorList>
    </citation>
    <scope>NUCLEOTIDE SEQUENCE [LARGE SCALE GENOMIC DNA]</scope>
    <source>
        <strain evidence="5">LY-2023</strain>
        <tissue evidence="5">Leaf</tissue>
    </source>
</reference>
<accession>A0AAN9P4Z6</accession>
<dbReference type="InterPro" id="IPR002213">
    <property type="entry name" value="UDP_glucos_trans"/>
</dbReference>
<evidence type="ECO:0000256" key="2">
    <source>
        <dbReference type="ARBA" id="ARBA00022676"/>
    </source>
</evidence>
<keyword evidence="2" id="KW-0328">Glycosyltransferase</keyword>
<dbReference type="Proteomes" id="UP001359559">
    <property type="component" value="Unassembled WGS sequence"/>
</dbReference>
<evidence type="ECO:0000256" key="4">
    <source>
        <dbReference type="SAM" id="MobiDB-lite"/>
    </source>
</evidence>
<comment type="similarity">
    <text evidence="1">Belongs to the UDP-glycosyltransferase family.</text>
</comment>
<feature type="region of interest" description="Disordered" evidence="4">
    <location>
        <begin position="211"/>
        <end position="249"/>
    </location>
</feature>
<dbReference type="SUPFAM" id="SSF53756">
    <property type="entry name" value="UDP-Glycosyltransferase/glycogen phosphorylase"/>
    <property type="match status" value="1"/>
</dbReference>
<feature type="compositionally biased region" description="Acidic residues" evidence="4">
    <location>
        <begin position="213"/>
        <end position="235"/>
    </location>
</feature>
<proteinExistence type="inferred from homology"/>
<keyword evidence="6" id="KW-1185">Reference proteome</keyword>
<sequence>MRIVSYQSLIVISNLVLKLDLFNFNSQSKKLEIPEGCENLDMLPSLATVTSFLNGTKFLLQPVEKVFEDLTPPPSIPDKIEMTKDQIGVPNSEAMKKFSEEMFQAERETYGVIMNSFEELEYAREYKKIGNGKVWCMGPLSLNNKDHLDKDQREALEKWIKEDGFEERTKGLGLLIRGWAPQLVILPHPTVGGFITHSGWNSTLEAICAGDTISDDDDPDFNVDDEYESVEDDGSDEQHIPNSSDVDTDVEGEFDSLVVRNVTNLPVGGVPSEIVDAVALVEED</sequence>
<dbReference type="EMBL" id="JAYKXN010000005">
    <property type="protein sequence ID" value="KAK7284974.1"/>
    <property type="molecule type" value="Genomic_DNA"/>
</dbReference>
<protein>
    <submittedName>
        <fullName evidence="5">Uncharacterized protein</fullName>
    </submittedName>
</protein>
<dbReference type="Pfam" id="PF00201">
    <property type="entry name" value="UDPGT"/>
    <property type="match status" value="1"/>
</dbReference>
<dbReference type="Gene3D" id="3.40.50.2000">
    <property type="entry name" value="Glycogen Phosphorylase B"/>
    <property type="match status" value="2"/>
</dbReference>
<organism evidence="5 6">
    <name type="scientific">Clitoria ternatea</name>
    <name type="common">Butterfly pea</name>
    <dbReference type="NCBI Taxonomy" id="43366"/>
    <lineage>
        <taxon>Eukaryota</taxon>
        <taxon>Viridiplantae</taxon>
        <taxon>Streptophyta</taxon>
        <taxon>Embryophyta</taxon>
        <taxon>Tracheophyta</taxon>
        <taxon>Spermatophyta</taxon>
        <taxon>Magnoliopsida</taxon>
        <taxon>eudicotyledons</taxon>
        <taxon>Gunneridae</taxon>
        <taxon>Pentapetalae</taxon>
        <taxon>rosids</taxon>
        <taxon>fabids</taxon>
        <taxon>Fabales</taxon>
        <taxon>Fabaceae</taxon>
        <taxon>Papilionoideae</taxon>
        <taxon>50 kb inversion clade</taxon>
        <taxon>NPAAA clade</taxon>
        <taxon>indigoferoid/millettioid clade</taxon>
        <taxon>Phaseoleae</taxon>
        <taxon>Clitoria</taxon>
    </lineage>
</organism>
<gene>
    <name evidence="5" type="ORF">RJT34_19729</name>
</gene>
<name>A0AAN9P4Z6_CLITE</name>
<evidence type="ECO:0000313" key="5">
    <source>
        <dbReference type="EMBL" id="KAK7284974.1"/>
    </source>
</evidence>
<dbReference type="PANTHER" id="PTHR48047">
    <property type="entry name" value="GLYCOSYLTRANSFERASE"/>
    <property type="match status" value="1"/>
</dbReference>